<dbReference type="Pfam" id="PF13181">
    <property type="entry name" value="TPR_8"/>
    <property type="match status" value="1"/>
</dbReference>
<feature type="repeat" description="TPR" evidence="1">
    <location>
        <begin position="573"/>
        <end position="606"/>
    </location>
</feature>
<keyword evidence="3" id="KW-1185">Reference proteome</keyword>
<comment type="caution">
    <text evidence="2">The sequence shown here is derived from an EMBL/GenBank/DDBJ whole genome shotgun (WGS) entry which is preliminary data.</text>
</comment>
<dbReference type="SUPFAM" id="SSF48452">
    <property type="entry name" value="TPR-like"/>
    <property type="match status" value="2"/>
</dbReference>
<gene>
    <name evidence="2" type="ORF">CWS72_26230</name>
</gene>
<evidence type="ECO:0000313" key="2">
    <source>
        <dbReference type="EMBL" id="PKU21534.1"/>
    </source>
</evidence>
<name>A0A2N3PMB4_9PROT</name>
<reference evidence="3" key="1">
    <citation type="submission" date="2017-12" db="EMBL/GenBank/DDBJ databases">
        <title>Draft genome sequence of Telmatospirillum siberiense 26-4b1T, an acidotolerant peatland alphaproteobacterium potentially involved in sulfur cycling.</title>
        <authorList>
            <person name="Hausmann B."/>
            <person name="Pjevac P."/>
            <person name="Schreck K."/>
            <person name="Herbold C.W."/>
            <person name="Daims H."/>
            <person name="Wagner M."/>
            <person name="Pester M."/>
            <person name="Loy A."/>
        </authorList>
    </citation>
    <scope>NUCLEOTIDE SEQUENCE [LARGE SCALE GENOMIC DNA]</scope>
    <source>
        <strain evidence="3">26-4b1</strain>
    </source>
</reference>
<accession>A0A2N3PMB4</accession>
<sequence length="726" mass="76897">MLTTGTVGRTPDFQNAVVQRAMALYGEGQFNSADMLFSSLAGERHLVPLIRHMRGLIARQLGRKEDALLLLRQAIEADPTVASAHANLGMLLLEDDHFAEAAAAFAAALALNPASAPAHFGLARAFGGLGLVDLAIDAGRDAIALQADFTAAECHLSHLLTGAGRGGEARERLRDALSRQPDRTDLHIALASCLLTMGDWAAAWPELEWRWSDPRLGGDPALAGFIRWRGEEASGRTILLQAEREDADTLQFVRYAPQVKALGARVGLRCPPSLAPLMEAVPGIDFLATDDQPLPAFDLFAPLLSLPAIFGTLPETVPAAVPYLHVESGRIAAWRDRLGASVGLTVGVSRAGAEQGPAVERLRALFDQCPAVRFVDLDGSGGDDRLFDPGLGGWGGPVGETAALLGALDLVIACDGPIAHLAGAIGRPVWILLPAGGSWRWLRDRAETPWYPRARLFRQRCPGHWGEVLDRVGRLLQAVASGDEPPMSEPAEGPSAPEAVDPLVIDALFAEGARHQQAGDAVRARRFYGRALSFDPDHVNSLCNLGALEQSLGAWGDARRKLERAVELAPASAPAARALADLLRASGSFEEAAGHYRRALDASPGDAAAHAGLAMTLRVLEDYPGAMAHFQRAVELDRGHSAAFFLELGQTLVALGRLDSAAVSLLHALDLDPDLLLGHCVLGQVHLKAGRPEAAAASFRCALVIDPGCVLARNGLVDVDAAGADL</sequence>
<dbReference type="PROSITE" id="PS50005">
    <property type="entry name" value="TPR"/>
    <property type="match status" value="5"/>
</dbReference>
<dbReference type="Pfam" id="PF13432">
    <property type="entry name" value="TPR_16"/>
    <property type="match status" value="3"/>
</dbReference>
<dbReference type="AlphaFoldDB" id="A0A2N3PMB4"/>
<dbReference type="InterPro" id="IPR011990">
    <property type="entry name" value="TPR-like_helical_dom_sf"/>
</dbReference>
<feature type="repeat" description="TPR" evidence="1">
    <location>
        <begin position="642"/>
        <end position="675"/>
    </location>
</feature>
<feature type="repeat" description="TPR" evidence="1">
    <location>
        <begin position="82"/>
        <end position="115"/>
    </location>
</feature>
<proteinExistence type="predicted"/>
<dbReference type="PANTHER" id="PTHR44998:SF1">
    <property type="entry name" value="UDP-N-ACETYLGLUCOSAMINE--PEPTIDE N-ACETYLGLUCOSAMINYLTRANSFERASE 110 KDA SUBUNIT"/>
    <property type="match status" value="1"/>
</dbReference>
<dbReference type="PANTHER" id="PTHR44998">
    <property type="match status" value="1"/>
</dbReference>
<feature type="repeat" description="TPR" evidence="1">
    <location>
        <begin position="607"/>
        <end position="640"/>
    </location>
</feature>
<evidence type="ECO:0000256" key="1">
    <source>
        <dbReference type="PROSITE-ProRule" id="PRU00339"/>
    </source>
</evidence>
<protein>
    <submittedName>
        <fullName evidence="2">Uncharacterized protein</fullName>
    </submittedName>
</protein>
<dbReference type="SUPFAM" id="SSF53756">
    <property type="entry name" value="UDP-Glycosyltransferase/glycogen phosphorylase"/>
    <property type="match status" value="1"/>
</dbReference>
<dbReference type="SMART" id="SM00028">
    <property type="entry name" value="TPR"/>
    <property type="match status" value="9"/>
</dbReference>
<organism evidence="2 3">
    <name type="scientific">Telmatospirillum siberiense</name>
    <dbReference type="NCBI Taxonomy" id="382514"/>
    <lineage>
        <taxon>Bacteria</taxon>
        <taxon>Pseudomonadati</taxon>
        <taxon>Pseudomonadota</taxon>
        <taxon>Alphaproteobacteria</taxon>
        <taxon>Rhodospirillales</taxon>
        <taxon>Rhodospirillaceae</taxon>
        <taxon>Telmatospirillum</taxon>
    </lineage>
</organism>
<dbReference type="Proteomes" id="UP000233293">
    <property type="component" value="Unassembled WGS sequence"/>
</dbReference>
<evidence type="ECO:0000313" key="3">
    <source>
        <dbReference type="Proteomes" id="UP000233293"/>
    </source>
</evidence>
<dbReference type="RefSeq" id="WP_101253624.1">
    <property type="nucleotide sequence ID" value="NZ_PIUM01000053.1"/>
</dbReference>
<dbReference type="Pfam" id="PF14559">
    <property type="entry name" value="TPR_19"/>
    <property type="match status" value="1"/>
</dbReference>
<keyword evidence="1" id="KW-0802">TPR repeat</keyword>
<dbReference type="Gene3D" id="1.25.40.10">
    <property type="entry name" value="Tetratricopeptide repeat domain"/>
    <property type="match status" value="2"/>
</dbReference>
<dbReference type="InterPro" id="IPR019734">
    <property type="entry name" value="TPR_rpt"/>
</dbReference>
<feature type="repeat" description="TPR" evidence="1">
    <location>
        <begin position="505"/>
        <end position="538"/>
    </location>
</feature>
<dbReference type="OrthoDB" id="9778733at2"/>
<dbReference type="Gene3D" id="3.40.50.2000">
    <property type="entry name" value="Glycogen Phosphorylase B"/>
    <property type="match status" value="1"/>
</dbReference>
<dbReference type="EMBL" id="PIUM01000053">
    <property type="protein sequence ID" value="PKU21534.1"/>
    <property type="molecule type" value="Genomic_DNA"/>
</dbReference>